<dbReference type="Proteomes" id="UP000001955">
    <property type="component" value="Chromosome"/>
</dbReference>
<evidence type="ECO:0000259" key="4">
    <source>
        <dbReference type="PROSITE" id="PS01124"/>
    </source>
</evidence>
<dbReference type="RefSeq" id="WP_002439670.1">
    <property type="nucleotide sequence ID" value="NC_017910.1"/>
</dbReference>
<dbReference type="SMART" id="SM00342">
    <property type="entry name" value="HTH_ARAC"/>
    <property type="match status" value="1"/>
</dbReference>
<organism evidence="5 6">
    <name type="scientific">Shimwellia blattae (strain ATCC 29907 / DSM 4481 / JCM 1650 / NBRC 105725 / CDC 9005-74)</name>
    <name type="common">Escherichia blattae</name>
    <dbReference type="NCBI Taxonomy" id="630626"/>
    <lineage>
        <taxon>Bacteria</taxon>
        <taxon>Pseudomonadati</taxon>
        <taxon>Pseudomonadota</taxon>
        <taxon>Gammaproteobacteria</taxon>
        <taxon>Enterobacterales</taxon>
        <taxon>Enterobacteriaceae</taxon>
        <taxon>Shimwellia</taxon>
    </lineage>
</organism>
<dbReference type="PROSITE" id="PS01124">
    <property type="entry name" value="HTH_ARAC_FAMILY_2"/>
    <property type="match status" value="1"/>
</dbReference>
<proteinExistence type="predicted"/>
<dbReference type="PANTHER" id="PTHR46796:SF12">
    <property type="entry name" value="HTH-TYPE DNA-BINDING TRANSCRIPTIONAL ACTIVATOR EUTR"/>
    <property type="match status" value="1"/>
</dbReference>
<dbReference type="InterPro" id="IPR009057">
    <property type="entry name" value="Homeodomain-like_sf"/>
</dbReference>
<dbReference type="KEGG" id="ebt:EBL_c12090"/>
<dbReference type="Pfam" id="PF14525">
    <property type="entry name" value="AraC_binding_2"/>
    <property type="match status" value="1"/>
</dbReference>
<evidence type="ECO:0000256" key="3">
    <source>
        <dbReference type="ARBA" id="ARBA00023163"/>
    </source>
</evidence>
<evidence type="ECO:0000313" key="5">
    <source>
        <dbReference type="EMBL" id="AFJ46313.1"/>
    </source>
</evidence>
<dbReference type="PROSITE" id="PS00041">
    <property type="entry name" value="HTH_ARAC_FAMILY_1"/>
    <property type="match status" value="1"/>
</dbReference>
<dbReference type="SUPFAM" id="SSF46689">
    <property type="entry name" value="Homeodomain-like"/>
    <property type="match status" value="1"/>
</dbReference>
<dbReference type="GO" id="GO:0043565">
    <property type="term" value="F:sequence-specific DNA binding"/>
    <property type="evidence" value="ECO:0007669"/>
    <property type="project" value="InterPro"/>
</dbReference>
<gene>
    <name evidence="5" type="ordered locus">EBL_c12090</name>
</gene>
<dbReference type="Pfam" id="PF12833">
    <property type="entry name" value="HTH_18"/>
    <property type="match status" value="1"/>
</dbReference>
<evidence type="ECO:0000256" key="1">
    <source>
        <dbReference type="ARBA" id="ARBA00023015"/>
    </source>
</evidence>
<dbReference type="AlphaFoldDB" id="I2B709"/>
<dbReference type="eggNOG" id="COG2207">
    <property type="taxonomic scope" value="Bacteria"/>
</dbReference>
<keyword evidence="1" id="KW-0805">Transcription regulation</keyword>
<dbReference type="PANTHER" id="PTHR46796">
    <property type="entry name" value="HTH-TYPE TRANSCRIPTIONAL ACTIVATOR RHAS-RELATED"/>
    <property type="match status" value="1"/>
</dbReference>
<reference evidence="5 6" key="1">
    <citation type="journal article" date="2012" name="J. Bacteriol.">
        <title>Complete genome sequence of the B12-producing Shimwellia blattae strain DSM 4481, isolated from a cockroach.</title>
        <authorList>
            <person name="Brzuszkiewicz E."/>
            <person name="Waschkowitz T."/>
            <person name="Wiezer A."/>
            <person name="Daniel R."/>
        </authorList>
    </citation>
    <scope>NUCLEOTIDE SEQUENCE [LARGE SCALE GENOMIC DNA]</scope>
    <source>
        <strain evidence="6">ATCC 29907 / DSM 4481 / JCM 1650 / NBRC 105725 / CDC 9005-74</strain>
    </source>
</reference>
<dbReference type="EMBL" id="CP001560">
    <property type="protein sequence ID" value="AFJ46313.1"/>
    <property type="molecule type" value="Genomic_DNA"/>
</dbReference>
<dbReference type="InterPro" id="IPR050204">
    <property type="entry name" value="AraC_XylS_family_regulators"/>
</dbReference>
<evidence type="ECO:0000313" key="6">
    <source>
        <dbReference type="Proteomes" id="UP000001955"/>
    </source>
</evidence>
<dbReference type="InterPro" id="IPR018060">
    <property type="entry name" value="HTH_AraC"/>
</dbReference>
<protein>
    <submittedName>
        <fullName evidence="5">Putative AraC-family transcriptional regulator</fullName>
    </submittedName>
</protein>
<dbReference type="OrthoDB" id="6003540at2"/>
<dbReference type="GO" id="GO:0003700">
    <property type="term" value="F:DNA-binding transcription factor activity"/>
    <property type="evidence" value="ECO:0007669"/>
    <property type="project" value="InterPro"/>
</dbReference>
<accession>K6UPR2</accession>
<dbReference type="Gene3D" id="1.10.10.60">
    <property type="entry name" value="Homeodomain-like"/>
    <property type="match status" value="1"/>
</dbReference>
<name>I2B709_SHIBC</name>
<keyword evidence="6" id="KW-1185">Reference proteome</keyword>
<sequence>MHVIPVPHKVYRNYSVNRKDAHSWMEGICGPHCLNIPGKGNLDFRYEGHRLNLLSIGVIGYGTDASIGIEQHQALRCFSLSLPVEGQQMLLKNGVEVVSDHQLGVIINPHENQTLDIEGRCRKIQISIPSHLVSAVLENLLGTPLSVPLIFTSAMNLNDRKTHSWWRLTQNLLNEMECAGSLFDLGLIQRDYENILIKSLLMTQQHNYSSALAEALARTPPHYVLLACKFIEHHARQDICLADIVLASGVHKLKLFEGFKRHLNISPVAYLRQYRMMRIREEIINDGCRKNISEIAMCWGMTHLSRFSGEYKTLFGESPRKTAERVKSR</sequence>
<keyword evidence="3" id="KW-0804">Transcription</keyword>
<dbReference type="STRING" id="630626.EBL_c12090"/>
<feature type="domain" description="HTH araC/xylS-type" evidence="4">
    <location>
        <begin position="225"/>
        <end position="325"/>
    </location>
</feature>
<dbReference type="HOGENOM" id="CLU_047930_0_0_6"/>
<evidence type="ECO:0000256" key="2">
    <source>
        <dbReference type="ARBA" id="ARBA00023125"/>
    </source>
</evidence>
<dbReference type="InterPro" id="IPR035418">
    <property type="entry name" value="AraC-bd_2"/>
</dbReference>
<dbReference type="InterPro" id="IPR018062">
    <property type="entry name" value="HTH_AraC-typ_CS"/>
</dbReference>
<accession>I2B709</accession>
<keyword evidence="2" id="KW-0238">DNA-binding</keyword>